<dbReference type="RefSeq" id="WP_151509950.1">
    <property type="nucleotide sequence ID" value="NZ_JBMVCA010000020.1"/>
</dbReference>
<proteinExistence type="predicted"/>
<dbReference type="Proteomes" id="UP000326907">
    <property type="component" value="Unassembled WGS sequence"/>
</dbReference>
<organism evidence="3 4">
    <name type="scientific">Streptomyces arboris</name>
    <dbReference type="NCBI Taxonomy" id="2600619"/>
    <lineage>
        <taxon>Bacteria</taxon>
        <taxon>Bacillati</taxon>
        <taxon>Actinomycetota</taxon>
        <taxon>Actinomycetes</taxon>
        <taxon>Kitasatosporales</taxon>
        <taxon>Streptomycetaceae</taxon>
        <taxon>Streptomyces</taxon>
    </lineage>
</organism>
<gene>
    <name evidence="3" type="ORF">F5983_09850</name>
</gene>
<dbReference type="InterPro" id="IPR052016">
    <property type="entry name" value="Bact_Sigma-Reg"/>
</dbReference>
<dbReference type="Pfam" id="PF07228">
    <property type="entry name" value="SpoIIE"/>
    <property type="match status" value="1"/>
</dbReference>
<name>A0A5N5EPV1_9ACTN</name>
<dbReference type="InterPro" id="IPR036457">
    <property type="entry name" value="PPM-type-like_dom_sf"/>
</dbReference>
<dbReference type="Gene3D" id="3.30.450.40">
    <property type="match status" value="1"/>
</dbReference>
<dbReference type="GO" id="GO:0016791">
    <property type="term" value="F:phosphatase activity"/>
    <property type="evidence" value="ECO:0007669"/>
    <property type="project" value="TreeGrafter"/>
</dbReference>
<dbReference type="Gene3D" id="3.60.40.10">
    <property type="entry name" value="PPM-type phosphatase domain"/>
    <property type="match status" value="1"/>
</dbReference>
<dbReference type="AlphaFoldDB" id="A0A5N5EPV1"/>
<dbReference type="InterPro" id="IPR035965">
    <property type="entry name" value="PAS-like_dom_sf"/>
</dbReference>
<dbReference type="PANTHER" id="PTHR43156:SF2">
    <property type="entry name" value="STAGE II SPORULATION PROTEIN E"/>
    <property type="match status" value="1"/>
</dbReference>
<dbReference type="Gene3D" id="3.30.450.20">
    <property type="entry name" value="PAS domain"/>
    <property type="match status" value="1"/>
</dbReference>
<dbReference type="InterPro" id="IPR001932">
    <property type="entry name" value="PPM-type_phosphatase-like_dom"/>
</dbReference>
<evidence type="ECO:0000313" key="4">
    <source>
        <dbReference type="Proteomes" id="UP000326907"/>
    </source>
</evidence>
<dbReference type="SUPFAM" id="SSF55785">
    <property type="entry name" value="PYP-like sensor domain (PAS domain)"/>
    <property type="match status" value="1"/>
</dbReference>
<comment type="caution">
    <text evidence="3">The sequence shown here is derived from an EMBL/GenBank/DDBJ whole genome shotgun (WGS) entry which is preliminary data.</text>
</comment>
<accession>A0A5N5EPV1</accession>
<keyword evidence="1" id="KW-0378">Hydrolase</keyword>
<evidence type="ECO:0000313" key="3">
    <source>
        <dbReference type="EMBL" id="KAB2592837.1"/>
    </source>
</evidence>
<evidence type="ECO:0000259" key="2">
    <source>
        <dbReference type="SMART" id="SM00331"/>
    </source>
</evidence>
<sequence length="676" mass="71673">MFEIESLEEAAVAAALVTGPRHRLVQHNRSFRELFASWRPGQEAGVALAGPGLRPVLRALDLAGADRSAPLVDVPLSTPDGPSGPRLWVVSCLPVTSRHGASVLLLATRVPDGPVDAAVRPHVPADHGTDLARYEALLSAVPQVVWRMTPEGEVSALVGRLGETGGGLWHPGRSGLPWMDAVHPKDRDGFAGKWAATARGDALLDAVVRIRQVGDPVRYRHIKIVAVPVLRDGEVLEWIGTVTDAEDQWRVRTRDRLLERASAVSSARDLPEAFAATASAVVPDLADAFVVFQLRHPDRARSGTEALYATRARTALATGVPPLPPITDDFALGALARQVIESRRTRLLAFPPGEPPKELMSGPSADWMVRARATSLAIVPVVIDDRTVALASASSCLGNPPPGDAELGLLEEVLVSVQDPLRRTLELQSIRDTALVLQRSFLITPPRVEGAELAAVYQPASTTAEIGGDWYDAIVLPDGALALSIGDVVGHDLRAATEMTKASSMLRAFAYAGGSAGPAHTLSRLDEVTQGVSDVALVTALHAVLRPAGGHRWDVTLSNAGHPPPLLIPASGRPRCLYGPEAPDPPLCVAAGVERHDWHHELAPGETLLFYTDGLVERAGADISDGVRQLAERAAGLRGPGRPLAGLVAALLPPPGEATDDIAVIAFRADDVPRRP</sequence>
<evidence type="ECO:0000256" key="1">
    <source>
        <dbReference type="ARBA" id="ARBA00022801"/>
    </source>
</evidence>
<keyword evidence="4" id="KW-1185">Reference proteome</keyword>
<dbReference type="EMBL" id="VYUA01000006">
    <property type="protein sequence ID" value="KAB2592837.1"/>
    <property type="molecule type" value="Genomic_DNA"/>
</dbReference>
<reference evidence="3 4" key="1">
    <citation type="submission" date="2019-09" db="EMBL/GenBank/DDBJ databases">
        <authorList>
            <person name="Liu P."/>
        </authorList>
    </citation>
    <scope>NUCLEOTIDE SEQUENCE [LARGE SCALE GENOMIC DNA]</scope>
    <source>
        <strain evidence="3 4">TRM68085</strain>
    </source>
</reference>
<dbReference type="PANTHER" id="PTHR43156">
    <property type="entry name" value="STAGE II SPORULATION PROTEIN E-RELATED"/>
    <property type="match status" value="1"/>
</dbReference>
<feature type="domain" description="PPM-type phosphatase" evidence="2">
    <location>
        <begin position="448"/>
        <end position="669"/>
    </location>
</feature>
<protein>
    <submittedName>
        <fullName evidence="3">SpoIIE family protein phosphatase</fullName>
    </submittedName>
</protein>
<dbReference type="SMART" id="SM00331">
    <property type="entry name" value="PP2C_SIG"/>
    <property type="match status" value="1"/>
</dbReference>
<dbReference type="InterPro" id="IPR029016">
    <property type="entry name" value="GAF-like_dom_sf"/>
</dbReference>